<name>A0A4Y2RH49_ARAVE</name>
<dbReference type="Proteomes" id="UP000499080">
    <property type="component" value="Unassembled WGS sequence"/>
</dbReference>
<comment type="caution">
    <text evidence="1">The sequence shown here is derived from an EMBL/GenBank/DDBJ whole genome shotgun (WGS) entry which is preliminary data.</text>
</comment>
<protein>
    <submittedName>
        <fullName evidence="1">Uncharacterized protein</fullName>
    </submittedName>
</protein>
<gene>
    <name evidence="1" type="ORF">AVEN_106176_1</name>
</gene>
<evidence type="ECO:0000313" key="2">
    <source>
        <dbReference type="Proteomes" id="UP000499080"/>
    </source>
</evidence>
<sequence>MIHSQAFPNQVPELGNSSIKAGSKVVCSLVSEDRACVEAPDAKDGLKRRVACCHSYAKVAKICDWIGGGTPRLLVKDLPNQSVRCLRIIFSGTKADHSPPL</sequence>
<reference evidence="1 2" key="1">
    <citation type="journal article" date="2019" name="Sci. Rep.">
        <title>Orb-weaving spider Araneus ventricosus genome elucidates the spidroin gene catalogue.</title>
        <authorList>
            <person name="Kono N."/>
            <person name="Nakamura H."/>
            <person name="Ohtoshi R."/>
            <person name="Moran D.A.P."/>
            <person name="Shinohara A."/>
            <person name="Yoshida Y."/>
            <person name="Fujiwara M."/>
            <person name="Mori M."/>
            <person name="Tomita M."/>
            <person name="Arakawa K."/>
        </authorList>
    </citation>
    <scope>NUCLEOTIDE SEQUENCE [LARGE SCALE GENOMIC DNA]</scope>
</reference>
<dbReference type="EMBL" id="BGPR01016802">
    <property type="protein sequence ID" value="GBN74185.1"/>
    <property type="molecule type" value="Genomic_DNA"/>
</dbReference>
<proteinExistence type="predicted"/>
<keyword evidence="2" id="KW-1185">Reference proteome</keyword>
<dbReference type="AlphaFoldDB" id="A0A4Y2RH49"/>
<accession>A0A4Y2RH49</accession>
<organism evidence="1 2">
    <name type="scientific">Araneus ventricosus</name>
    <name type="common">Orbweaver spider</name>
    <name type="synonym">Epeira ventricosa</name>
    <dbReference type="NCBI Taxonomy" id="182803"/>
    <lineage>
        <taxon>Eukaryota</taxon>
        <taxon>Metazoa</taxon>
        <taxon>Ecdysozoa</taxon>
        <taxon>Arthropoda</taxon>
        <taxon>Chelicerata</taxon>
        <taxon>Arachnida</taxon>
        <taxon>Araneae</taxon>
        <taxon>Araneomorphae</taxon>
        <taxon>Entelegynae</taxon>
        <taxon>Araneoidea</taxon>
        <taxon>Araneidae</taxon>
        <taxon>Araneus</taxon>
    </lineage>
</organism>
<evidence type="ECO:0000313" key="1">
    <source>
        <dbReference type="EMBL" id="GBN74185.1"/>
    </source>
</evidence>